<dbReference type="AlphaFoldDB" id="A0A5P8W009"/>
<sequence>MIDANCDRPVICHPAICQLLFAGLKIAVGFAKKTKLTYVL</sequence>
<proteinExistence type="predicted"/>
<keyword evidence="2" id="KW-1185">Reference proteome</keyword>
<accession>A0A5P8W009</accession>
<name>A0A5P8W009_9NOSO</name>
<protein>
    <submittedName>
        <fullName evidence="1">Uncharacterized protein</fullName>
    </submittedName>
</protein>
<dbReference type="EMBL" id="CP045226">
    <property type="protein sequence ID" value="QFS46010.1"/>
    <property type="molecule type" value="Genomic_DNA"/>
</dbReference>
<evidence type="ECO:0000313" key="2">
    <source>
        <dbReference type="Proteomes" id="UP000326678"/>
    </source>
</evidence>
<gene>
    <name evidence="1" type="ORF">GXM_03490</name>
</gene>
<evidence type="ECO:0000313" key="1">
    <source>
        <dbReference type="EMBL" id="QFS46010.1"/>
    </source>
</evidence>
<dbReference type="KEGG" id="nsh:GXM_03490"/>
<dbReference type="Proteomes" id="UP000326678">
    <property type="component" value="Chromosome Gxm1"/>
</dbReference>
<reference evidence="1 2" key="1">
    <citation type="submission" date="2019-10" db="EMBL/GenBank/DDBJ databases">
        <title>Genomic and transcriptomic insights into the perfect genentic adaptation of a filamentous nitrogen-fixing cyanobacterium to rice fields.</title>
        <authorList>
            <person name="Chen Z."/>
        </authorList>
    </citation>
    <scope>NUCLEOTIDE SEQUENCE [LARGE SCALE GENOMIC DNA]</scope>
    <source>
        <strain evidence="1">CCNUC1</strain>
    </source>
</reference>
<organism evidence="1 2">
    <name type="scientific">Nostoc sphaeroides CCNUC1</name>
    <dbReference type="NCBI Taxonomy" id="2653204"/>
    <lineage>
        <taxon>Bacteria</taxon>
        <taxon>Bacillati</taxon>
        <taxon>Cyanobacteriota</taxon>
        <taxon>Cyanophyceae</taxon>
        <taxon>Nostocales</taxon>
        <taxon>Nostocaceae</taxon>
        <taxon>Nostoc</taxon>
    </lineage>
</organism>